<dbReference type="EMBL" id="KB008103">
    <property type="protein sequence ID" value="ELR13082.1"/>
    <property type="molecule type" value="Genomic_DNA"/>
</dbReference>
<keyword evidence="3" id="KW-1185">Reference proteome</keyword>
<feature type="domain" description="N-acetyltransferase" evidence="1">
    <location>
        <begin position="10"/>
        <end position="173"/>
    </location>
</feature>
<dbReference type="InterPro" id="IPR016181">
    <property type="entry name" value="Acyl_CoA_acyltransferase"/>
</dbReference>
<evidence type="ECO:0000259" key="1">
    <source>
        <dbReference type="PROSITE" id="PS51186"/>
    </source>
</evidence>
<dbReference type="OrthoDB" id="2445945at2759"/>
<dbReference type="CDD" id="cd04301">
    <property type="entry name" value="NAT_SF"/>
    <property type="match status" value="1"/>
</dbReference>
<dbReference type="InterPro" id="IPR000182">
    <property type="entry name" value="GNAT_dom"/>
</dbReference>
<gene>
    <name evidence="2" type="ORF">ACA1_097680</name>
</gene>
<dbReference type="GeneID" id="14913542"/>
<keyword evidence="2" id="KW-0808">Transferase</keyword>
<evidence type="ECO:0000313" key="2">
    <source>
        <dbReference type="EMBL" id="ELR13082.1"/>
    </source>
</evidence>
<dbReference type="SUPFAM" id="SSF55729">
    <property type="entry name" value="Acyl-CoA N-acyltransferases (Nat)"/>
    <property type="match status" value="1"/>
</dbReference>
<dbReference type="GO" id="GO:0016747">
    <property type="term" value="F:acyltransferase activity, transferring groups other than amino-acyl groups"/>
    <property type="evidence" value="ECO:0007669"/>
    <property type="project" value="InterPro"/>
</dbReference>
<dbReference type="Pfam" id="PF00583">
    <property type="entry name" value="Acetyltransf_1"/>
    <property type="match status" value="1"/>
</dbReference>
<name>L8GJB1_ACACF</name>
<dbReference type="Gene3D" id="3.40.630.30">
    <property type="match status" value="1"/>
</dbReference>
<organism evidence="2 3">
    <name type="scientific">Acanthamoeba castellanii (strain ATCC 30010 / Neff)</name>
    <dbReference type="NCBI Taxonomy" id="1257118"/>
    <lineage>
        <taxon>Eukaryota</taxon>
        <taxon>Amoebozoa</taxon>
        <taxon>Discosea</taxon>
        <taxon>Longamoebia</taxon>
        <taxon>Centramoebida</taxon>
        <taxon>Acanthamoebidae</taxon>
        <taxon>Acanthamoeba</taxon>
    </lineage>
</organism>
<evidence type="ECO:0000313" key="3">
    <source>
        <dbReference type="Proteomes" id="UP000011083"/>
    </source>
</evidence>
<dbReference type="KEGG" id="acan:ACA1_097680"/>
<dbReference type="Proteomes" id="UP000011083">
    <property type="component" value="Unassembled WGS sequence"/>
</dbReference>
<proteinExistence type="predicted"/>
<dbReference type="AlphaFoldDB" id="L8GJB1"/>
<reference evidence="2 3" key="1">
    <citation type="journal article" date="2013" name="Genome Biol.">
        <title>Genome of Acanthamoeba castellanii highlights extensive lateral gene transfer and early evolution of tyrosine kinase signaling.</title>
        <authorList>
            <person name="Clarke M."/>
            <person name="Lohan A.J."/>
            <person name="Liu B."/>
            <person name="Lagkouvardos I."/>
            <person name="Roy S."/>
            <person name="Zafar N."/>
            <person name="Bertelli C."/>
            <person name="Schilde C."/>
            <person name="Kianianmomeni A."/>
            <person name="Burglin T.R."/>
            <person name="Frech C."/>
            <person name="Turcotte B."/>
            <person name="Kopec K.O."/>
            <person name="Synnott J.M."/>
            <person name="Choo C."/>
            <person name="Paponov I."/>
            <person name="Finkler A."/>
            <person name="Soon Heng Tan C."/>
            <person name="Hutchins A.P."/>
            <person name="Weinmeier T."/>
            <person name="Rattei T."/>
            <person name="Chu J.S."/>
            <person name="Gimenez G."/>
            <person name="Irimia M."/>
            <person name="Rigden D.J."/>
            <person name="Fitzpatrick D.A."/>
            <person name="Lorenzo-Morales J."/>
            <person name="Bateman A."/>
            <person name="Chiu C.H."/>
            <person name="Tang P."/>
            <person name="Hegemann P."/>
            <person name="Fromm H."/>
            <person name="Raoult D."/>
            <person name="Greub G."/>
            <person name="Miranda-Saavedra D."/>
            <person name="Chen N."/>
            <person name="Nash P."/>
            <person name="Ginger M.L."/>
            <person name="Horn M."/>
            <person name="Schaap P."/>
            <person name="Caler L."/>
            <person name="Loftus B."/>
        </authorList>
    </citation>
    <scope>NUCLEOTIDE SEQUENCE [LARGE SCALE GENOMIC DNA]</scope>
    <source>
        <strain evidence="2 3">Neff</strain>
    </source>
</reference>
<dbReference type="PROSITE" id="PS51186">
    <property type="entry name" value="GNAT"/>
    <property type="match status" value="1"/>
</dbReference>
<accession>L8GJB1</accession>
<protein>
    <submittedName>
        <fullName evidence="2">Acetyltransferase</fullName>
    </submittedName>
</protein>
<sequence length="217" mass="23844">MEERSCAETPTLRPMALRDVQAAWSIQVIAYSDPSLHETADHYERRLAAYPQGCWVAELKEDDSAEPVLVGYLVSYPSRLDDPPALSSHEWAVPHPADAYFIHEVTVDPRRQGLGLGRLLSAKATECARTSGLGPAAQYVALVSVQGSSPFWHRHGGYLPYDFDVNRLHTSLPSASSSQADGPCLFDETTAHKLKTKLIQSYGPGALMMLTAMPQHQ</sequence>
<dbReference type="RefSeq" id="XP_004335095.1">
    <property type="nucleotide sequence ID" value="XM_004335047.1"/>
</dbReference>
<dbReference type="VEuPathDB" id="AmoebaDB:ACA1_097680"/>